<name>A0A9Q9IKM7_9ACTN</name>
<reference evidence="7" key="1">
    <citation type="submission" date="2021-04" db="EMBL/GenBank/DDBJ databases">
        <title>Dactylosporangium aurantiacum NRRL B-8018 full assembly.</title>
        <authorList>
            <person name="Hartkoorn R.C."/>
            <person name="Beaudoing E."/>
            <person name="Hot D."/>
        </authorList>
    </citation>
    <scope>NUCLEOTIDE SEQUENCE</scope>
    <source>
        <strain evidence="7">NRRL B-8018</strain>
    </source>
</reference>
<evidence type="ECO:0000313" key="8">
    <source>
        <dbReference type="Proteomes" id="UP001058003"/>
    </source>
</evidence>
<dbReference type="RefSeq" id="WP_156089568.1">
    <property type="nucleotide sequence ID" value="NZ_CP073767.1"/>
</dbReference>
<dbReference type="EMBL" id="CP073767">
    <property type="protein sequence ID" value="UWZ54793.1"/>
    <property type="molecule type" value="Genomic_DNA"/>
</dbReference>
<dbReference type="AlphaFoldDB" id="A0A9Q9IKM7"/>
<dbReference type="PROSITE" id="PS51935">
    <property type="entry name" value="NLPC_P60"/>
    <property type="match status" value="1"/>
</dbReference>
<proteinExistence type="inferred from homology"/>
<dbReference type="Gene3D" id="6.10.250.3150">
    <property type="match status" value="1"/>
</dbReference>
<dbReference type="SUPFAM" id="SSF54001">
    <property type="entry name" value="Cysteine proteinases"/>
    <property type="match status" value="1"/>
</dbReference>
<dbReference type="PANTHER" id="PTHR47359">
    <property type="entry name" value="PEPTIDOGLYCAN DL-ENDOPEPTIDASE CWLO"/>
    <property type="match status" value="1"/>
</dbReference>
<evidence type="ECO:0000313" key="7">
    <source>
        <dbReference type="EMBL" id="UWZ54793.1"/>
    </source>
</evidence>
<keyword evidence="5" id="KW-0732">Signal</keyword>
<evidence type="ECO:0000256" key="2">
    <source>
        <dbReference type="ARBA" id="ARBA00022670"/>
    </source>
</evidence>
<accession>A0A9Q9IKM7</accession>
<sequence length="328" mass="35853">METHTRRPNRMLRLLVATLGGLSLALGITGAAHAEPTPAELEAQIDKKWNEVEPIIEQHNQLKGELKANLAKQAQLKSKIDPLQAQVDTALLRVSAFSVLQYKTGRVSSFNALMTTGSPDTFAEQLVLLNMIAKDEAEGIKDVLDSKKVLDEQKKPLDDLIATQKAAEAEMAAKETTINAEIKALNEMRTKAYGSSGATGELRPVACPVEYSGGDAAKAAQVACQQIGKKYVWAAEGPNTFDCSGLTLYAWKQAGHTLRHYTKWQYADTKRVSRADLKAGDLVFFYSDMHHMGMYVGGGWMVHAPTTGDVVRMKKIDTYPIAGYGRVA</sequence>
<dbReference type="GO" id="GO:0008234">
    <property type="term" value="F:cysteine-type peptidase activity"/>
    <property type="evidence" value="ECO:0007669"/>
    <property type="project" value="UniProtKB-KW"/>
</dbReference>
<keyword evidence="8" id="KW-1185">Reference proteome</keyword>
<feature type="domain" description="NlpC/P60" evidence="6">
    <location>
        <begin position="213"/>
        <end position="328"/>
    </location>
</feature>
<feature type="chain" id="PRO_5040122843" evidence="5">
    <location>
        <begin position="35"/>
        <end position="328"/>
    </location>
</feature>
<organism evidence="7 8">
    <name type="scientific">Dactylosporangium aurantiacum</name>
    <dbReference type="NCBI Taxonomy" id="35754"/>
    <lineage>
        <taxon>Bacteria</taxon>
        <taxon>Bacillati</taxon>
        <taxon>Actinomycetota</taxon>
        <taxon>Actinomycetes</taxon>
        <taxon>Micromonosporales</taxon>
        <taxon>Micromonosporaceae</taxon>
        <taxon>Dactylosporangium</taxon>
    </lineage>
</organism>
<evidence type="ECO:0000256" key="4">
    <source>
        <dbReference type="ARBA" id="ARBA00022807"/>
    </source>
</evidence>
<evidence type="ECO:0000256" key="5">
    <source>
        <dbReference type="SAM" id="SignalP"/>
    </source>
</evidence>
<keyword evidence="2" id="KW-0645">Protease</keyword>
<comment type="similarity">
    <text evidence="1">Belongs to the peptidase C40 family.</text>
</comment>
<dbReference type="InterPro" id="IPR000064">
    <property type="entry name" value="NLP_P60_dom"/>
</dbReference>
<feature type="signal peptide" evidence="5">
    <location>
        <begin position="1"/>
        <end position="34"/>
    </location>
</feature>
<dbReference type="Pfam" id="PF00877">
    <property type="entry name" value="NLPC_P60"/>
    <property type="match status" value="1"/>
</dbReference>
<dbReference type="InterPro" id="IPR038765">
    <property type="entry name" value="Papain-like_cys_pep_sf"/>
</dbReference>
<keyword evidence="4" id="KW-0788">Thiol protease</keyword>
<gene>
    <name evidence="7" type="ORF">Daura_00375</name>
</gene>
<evidence type="ECO:0000256" key="1">
    <source>
        <dbReference type="ARBA" id="ARBA00007074"/>
    </source>
</evidence>
<dbReference type="Proteomes" id="UP001058003">
    <property type="component" value="Chromosome"/>
</dbReference>
<evidence type="ECO:0000256" key="3">
    <source>
        <dbReference type="ARBA" id="ARBA00022801"/>
    </source>
</evidence>
<dbReference type="KEGG" id="daur:Daura_00375"/>
<dbReference type="InterPro" id="IPR051794">
    <property type="entry name" value="PG_Endopeptidase_C40"/>
</dbReference>
<dbReference type="Gene3D" id="3.90.1720.10">
    <property type="entry name" value="endopeptidase domain like (from Nostoc punctiforme)"/>
    <property type="match status" value="1"/>
</dbReference>
<dbReference type="OrthoDB" id="5177647at2"/>
<evidence type="ECO:0000259" key="6">
    <source>
        <dbReference type="PROSITE" id="PS51935"/>
    </source>
</evidence>
<dbReference type="PANTHER" id="PTHR47359:SF3">
    <property type="entry name" value="NLP_P60 DOMAIN-CONTAINING PROTEIN-RELATED"/>
    <property type="match status" value="1"/>
</dbReference>
<keyword evidence="3" id="KW-0378">Hydrolase</keyword>
<dbReference type="GO" id="GO:0006508">
    <property type="term" value="P:proteolysis"/>
    <property type="evidence" value="ECO:0007669"/>
    <property type="project" value="UniProtKB-KW"/>
</dbReference>
<protein>
    <submittedName>
        <fullName evidence="7">C40 family peptidase</fullName>
    </submittedName>
</protein>